<name>A0ABD1Y1Y7_9MARC</name>
<organism evidence="1 2">
    <name type="scientific">Riccia fluitans</name>
    <dbReference type="NCBI Taxonomy" id="41844"/>
    <lineage>
        <taxon>Eukaryota</taxon>
        <taxon>Viridiplantae</taxon>
        <taxon>Streptophyta</taxon>
        <taxon>Embryophyta</taxon>
        <taxon>Marchantiophyta</taxon>
        <taxon>Marchantiopsida</taxon>
        <taxon>Marchantiidae</taxon>
        <taxon>Marchantiales</taxon>
        <taxon>Ricciaceae</taxon>
        <taxon>Riccia</taxon>
    </lineage>
</organism>
<accession>A0ABD1Y1Y7</accession>
<sequence>MKFLSLLSEISFVGNIDLHSISYRHFLLLAQVPQSTALHCRPTARNPCSMGVQKQWAERTEQIAVLWSPSHISSQDKNGGSKPRTDRRVKVLAGAFHAIPLGSHLIVRLLLSSMVYRLYAAGAIIFHALI</sequence>
<dbReference type="EMBL" id="JBHFFA010000007">
    <property type="protein sequence ID" value="KAL2614176.1"/>
    <property type="molecule type" value="Genomic_DNA"/>
</dbReference>
<protein>
    <submittedName>
        <fullName evidence="1">Uncharacterized protein</fullName>
    </submittedName>
</protein>
<proteinExistence type="predicted"/>
<gene>
    <name evidence="1" type="ORF">R1flu_025868</name>
</gene>
<reference evidence="1 2" key="1">
    <citation type="submission" date="2024-09" db="EMBL/GenBank/DDBJ databases">
        <title>Chromosome-scale assembly of Riccia fluitans.</title>
        <authorList>
            <person name="Paukszto L."/>
            <person name="Sawicki J."/>
            <person name="Karawczyk K."/>
            <person name="Piernik-Szablinska J."/>
            <person name="Szczecinska M."/>
            <person name="Mazdziarz M."/>
        </authorList>
    </citation>
    <scope>NUCLEOTIDE SEQUENCE [LARGE SCALE GENOMIC DNA]</scope>
    <source>
        <strain evidence="1">Rf_01</strain>
        <tissue evidence="1">Aerial parts of the thallus</tissue>
    </source>
</reference>
<dbReference type="Proteomes" id="UP001605036">
    <property type="component" value="Unassembled WGS sequence"/>
</dbReference>
<dbReference type="AlphaFoldDB" id="A0ABD1Y1Y7"/>
<evidence type="ECO:0000313" key="1">
    <source>
        <dbReference type="EMBL" id="KAL2614176.1"/>
    </source>
</evidence>
<evidence type="ECO:0000313" key="2">
    <source>
        <dbReference type="Proteomes" id="UP001605036"/>
    </source>
</evidence>
<keyword evidence="2" id="KW-1185">Reference proteome</keyword>
<comment type="caution">
    <text evidence="1">The sequence shown here is derived from an EMBL/GenBank/DDBJ whole genome shotgun (WGS) entry which is preliminary data.</text>
</comment>